<evidence type="ECO:0000313" key="17">
    <source>
        <dbReference type="EMBL" id="KAJ9594672.1"/>
    </source>
</evidence>
<dbReference type="GO" id="GO:0008013">
    <property type="term" value="F:beta-catenin binding"/>
    <property type="evidence" value="ECO:0007669"/>
    <property type="project" value="TreeGrafter"/>
</dbReference>
<dbReference type="SUPFAM" id="SSF49313">
    <property type="entry name" value="Cadherin-like"/>
    <property type="match status" value="5"/>
</dbReference>
<feature type="non-terminal residue" evidence="17">
    <location>
        <position position="1"/>
    </location>
</feature>
<evidence type="ECO:0000256" key="4">
    <source>
        <dbReference type="ARBA" id="ARBA00022723"/>
    </source>
</evidence>
<feature type="domain" description="Cadherin" evidence="16">
    <location>
        <begin position="137"/>
        <end position="245"/>
    </location>
</feature>
<keyword evidence="11" id="KW-0325">Glycoprotein</keyword>
<gene>
    <name evidence="17" type="ORF">L9F63_014006</name>
</gene>
<feature type="domain" description="Cadherin" evidence="16">
    <location>
        <begin position="363"/>
        <end position="479"/>
    </location>
</feature>
<dbReference type="InterPro" id="IPR039808">
    <property type="entry name" value="Cadherin"/>
</dbReference>
<dbReference type="Gene3D" id="2.60.40.60">
    <property type="entry name" value="Cadherins"/>
    <property type="match status" value="5"/>
</dbReference>
<dbReference type="GO" id="GO:0016342">
    <property type="term" value="C:catenin complex"/>
    <property type="evidence" value="ECO:0007669"/>
    <property type="project" value="TreeGrafter"/>
</dbReference>
<dbReference type="InterPro" id="IPR015919">
    <property type="entry name" value="Cadherin-like_sf"/>
</dbReference>
<dbReference type="GO" id="GO:0016477">
    <property type="term" value="P:cell migration"/>
    <property type="evidence" value="ECO:0007669"/>
    <property type="project" value="TreeGrafter"/>
</dbReference>
<dbReference type="GO" id="GO:0005509">
    <property type="term" value="F:calcium ion binding"/>
    <property type="evidence" value="ECO:0007669"/>
    <property type="project" value="UniProtKB-UniRule"/>
</dbReference>
<evidence type="ECO:0000256" key="14">
    <source>
        <dbReference type="SAM" id="Phobius"/>
    </source>
</evidence>
<comment type="subcellular location">
    <subcellularLocation>
        <location evidence="1">Cell membrane</location>
        <topology evidence="1">Single-pass type I membrane protein</topology>
    </subcellularLocation>
</comment>
<evidence type="ECO:0000256" key="10">
    <source>
        <dbReference type="ARBA" id="ARBA00023136"/>
    </source>
</evidence>
<dbReference type="CDD" id="cd11304">
    <property type="entry name" value="Cadherin_repeat"/>
    <property type="match status" value="5"/>
</dbReference>
<evidence type="ECO:0000256" key="15">
    <source>
        <dbReference type="SAM" id="SignalP"/>
    </source>
</evidence>
<dbReference type="GO" id="GO:0007156">
    <property type="term" value="P:homophilic cell adhesion via plasma membrane adhesion molecules"/>
    <property type="evidence" value="ECO:0007669"/>
    <property type="project" value="InterPro"/>
</dbReference>
<sequence>MWSLVSVLLLLASVTAGNYPVLDVSTLMRMLLVPVDAKIGSAIYRLRGTDSDFDFPLQFDIVGSTESVVEIENMPCSKNNSFCEANVILARSLELGRVYDLKIRLRDTRGDTTTVSCTIRPTNSSTPIDTIFPHLPTLIVVPEDTKPGTELDYVIARKNPKNTRHANLELRGSPIFGVRQSLASPDTVNGTIILNMELDFEKQSMYTLYVFAMDAYAEPENDTRNLAGFVLAVAVQDVQDMPPVFTMVPPVTLLNSTLKEGDVILTVYAEDGDKGSPREVRYGLVSENNPLTPYFHMDDKSGNLTLAQPLKNLRIITQPYQPILLTVIAEEVKTGLNEPRALSSTAQLALIMGELENSPPYFENDNYVAHIEENSPQGTALLFGNPYVTEIRDDDLGKNGVFSISLENNNGTFEISPTVGEKRTSFVIRVRNNSLLDYEKRHVLTFTIVAREVGPKSHLSSFAPVTVYLKDVNDNAPVFRESVYKAKLQENVTSGAYVTTVMATDIDTGLFGNVSYTRIYGINNDSLRIDSKNGTITVQSNRHGFDREYAAEYRFDVEAADMNGEGNKATVPLVVKVEDINDNVPHFEKNEYEFVLSNDLHSLTTNPALVRAIDEDAEPPNNVVKYEILDGNRGSMFHLNPLTGILTVANPEYTNKHRHYDDDERIYQKFELNIRAYDQGIPTKSSVVLVNVYPPEPNARNMTFIMSGYPEQKEAEELLSKVTGGRVKIKEIKHFPLRRARSDDSGTSASPTNKSVVSARVLYDDNPVVDLTEFQKSLNQSIITPVPITVTVPVPVEKYERAESALFWILMVLAILIIIIIILLLLCCICPGCPLYVNP</sequence>
<reference evidence="17" key="1">
    <citation type="journal article" date="2023" name="IScience">
        <title>Live-bearing cockroach genome reveals convergent evolutionary mechanisms linked to viviparity in insects and beyond.</title>
        <authorList>
            <person name="Fouks B."/>
            <person name="Harrison M.C."/>
            <person name="Mikhailova A.A."/>
            <person name="Marchal E."/>
            <person name="English S."/>
            <person name="Carruthers M."/>
            <person name="Jennings E.C."/>
            <person name="Chiamaka E.L."/>
            <person name="Frigard R.A."/>
            <person name="Pippel M."/>
            <person name="Attardo G.M."/>
            <person name="Benoit J.B."/>
            <person name="Bornberg-Bauer E."/>
            <person name="Tobe S.S."/>
        </authorList>
    </citation>
    <scope>NUCLEOTIDE SEQUENCE</scope>
    <source>
        <strain evidence="17">Stay&amp;Tobe</strain>
    </source>
</reference>
<evidence type="ECO:0000256" key="5">
    <source>
        <dbReference type="ARBA" id="ARBA00022729"/>
    </source>
</evidence>
<dbReference type="SMART" id="SM00112">
    <property type="entry name" value="CA"/>
    <property type="match status" value="5"/>
</dbReference>
<dbReference type="GO" id="GO:0045296">
    <property type="term" value="F:cadherin binding"/>
    <property type="evidence" value="ECO:0007669"/>
    <property type="project" value="TreeGrafter"/>
</dbReference>
<evidence type="ECO:0000256" key="2">
    <source>
        <dbReference type="ARBA" id="ARBA00022475"/>
    </source>
</evidence>
<keyword evidence="4" id="KW-0479">Metal-binding</keyword>
<evidence type="ECO:0000259" key="16">
    <source>
        <dbReference type="PROSITE" id="PS50268"/>
    </source>
</evidence>
<keyword evidence="2" id="KW-1003">Cell membrane</keyword>
<feature type="domain" description="Cadherin" evidence="16">
    <location>
        <begin position="261"/>
        <end position="362"/>
    </location>
</feature>
<dbReference type="Pfam" id="PF00028">
    <property type="entry name" value="Cadherin"/>
    <property type="match status" value="2"/>
</dbReference>
<comment type="function">
    <text evidence="12">Cadherins are calcium-dependent cell adhesion proteins. They preferentially interact with themselves in a homophilic manner in connecting cells.</text>
</comment>
<dbReference type="PANTHER" id="PTHR24027">
    <property type="entry name" value="CADHERIN-23"/>
    <property type="match status" value="1"/>
</dbReference>
<feature type="chain" id="PRO_5042251410" description="Cadherin domain-containing protein" evidence="15">
    <location>
        <begin position="18"/>
        <end position="839"/>
    </location>
</feature>
<reference evidence="17" key="2">
    <citation type="submission" date="2023-05" db="EMBL/GenBank/DDBJ databases">
        <authorList>
            <person name="Fouks B."/>
        </authorList>
    </citation>
    <scope>NUCLEOTIDE SEQUENCE</scope>
    <source>
        <strain evidence="17">Stay&amp;Tobe</strain>
        <tissue evidence="17">Testes</tissue>
    </source>
</reference>
<evidence type="ECO:0000256" key="12">
    <source>
        <dbReference type="ARBA" id="ARBA00059331"/>
    </source>
</evidence>
<evidence type="ECO:0000256" key="3">
    <source>
        <dbReference type="ARBA" id="ARBA00022692"/>
    </source>
</evidence>
<keyword evidence="18" id="KW-1185">Reference proteome</keyword>
<keyword evidence="3 14" id="KW-0812">Transmembrane</keyword>
<feature type="transmembrane region" description="Helical" evidence="14">
    <location>
        <begin position="805"/>
        <end position="837"/>
    </location>
</feature>
<evidence type="ECO:0000256" key="9">
    <source>
        <dbReference type="ARBA" id="ARBA00022989"/>
    </source>
</evidence>
<comment type="caution">
    <text evidence="17">The sequence shown here is derived from an EMBL/GenBank/DDBJ whole genome shotgun (WGS) entry which is preliminary data.</text>
</comment>
<keyword evidence="7 13" id="KW-0106">Calcium</keyword>
<keyword evidence="8" id="KW-0130">Cell adhesion</keyword>
<evidence type="ECO:0000256" key="6">
    <source>
        <dbReference type="ARBA" id="ARBA00022737"/>
    </source>
</evidence>
<name>A0AAD8EM75_DIPPU</name>
<dbReference type="PROSITE" id="PS50268">
    <property type="entry name" value="CADHERIN_2"/>
    <property type="match status" value="5"/>
</dbReference>
<dbReference type="AlphaFoldDB" id="A0AAD8EM75"/>
<feature type="domain" description="Cadherin" evidence="16">
    <location>
        <begin position="588"/>
        <end position="704"/>
    </location>
</feature>
<dbReference type="InterPro" id="IPR002126">
    <property type="entry name" value="Cadherin-like_dom"/>
</dbReference>
<evidence type="ECO:0000256" key="13">
    <source>
        <dbReference type="PROSITE-ProRule" id="PRU00043"/>
    </source>
</evidence>
<keyword evidence="9 14" id="KW-1133">Transmembrane helix</keyword>
<evidence type="ECO:0000256" key="8">
    <source>
        <dbReference type="ARBA" id="ARBA00022889"/>
    </source>
</evidence>
<keyword evidence="5 15" id="KW-0732">Signal</keyword>
<evidence type="ECO:0000313" key="18">
    <source>
        <dbReference type="Proteomes" id="UP001233999"/>
    </source>
</evidence>
<dbReference type="FunFam" id="2.60.40.60:FF:000098">
    <property type="entry name" value="cadherin-23 isoform X1"/>
    <property type="match status" value="1"/>
</dbReference>
<feature type="signal peptide" evidence="15">
    <location>
        <begin position="1"/>
        <end position="17"/>
    </location>
</feature>
<organism evidence="17 18">
    <name type="scientific">Diploptera punctata</name>
    <name type="common">Pacific beetle cockroach</name>
    <dbReference type="NCBI Taxonomy" id="6984"/>
    <lineage>
        <taxon>Eukaryota</taxon>
        <taxon>Metazoa</taxon>
        <taxon>Ecdysozoa</taxon>
        <taxon>Arthropoda</taxon>
        <taxon>Hexapoda</taxon>
        <taxon>Insecta</taxon>
        <taxon>Pterygota</taxon>
        <taxon>Neoptera</taxon>
        <taxon>Polyneoptera</taxon>
        <taxon>Dictyoptera</taxon>
        <taxon>Blattodea</taxon>
        <taxon>Blaberoidea</taxon>
        <taxon>Blaberidae</taxon>
        <taxon>Diplopterinae</taxon>
        <taxon>Diploptera</taxon>
    </lineage>
</organism>
<keyword evidence="6" id="KW-0677">Repeat</keyword>
<proteinExistence type="predicted"/>
<dbReference type="InterPro" id="IPR020894">
    <property type="entry name" value="Cadherin_CS"/>
</dbReference>
<dbReference type="Proteomes" id="UP001233999">
    <property type="component" value="Unassembled WGS sequence"/>
</dbReference>
<dbReference type="PROSITE" id="PS00232">
    <property type="entry name" value="CADHERIN_1"/>
    <property type="match status" value="2"/>
</dbReference>
<evidence type="ECO:0000256" key="1">
    <source>
        <dbReference type="ARBA" id="ARBA00004251"/>
    </source>
</evidence>
<dbReference type="FunFam" id="2.60.40.60:FF:000123">
    <property type="entry name" value="Protocadherin beta 4"/>
    <property type="match status" value="1"/>
</dbReference>
<feature type="domain" description="Cadherin" evidence="16">
    <location>
        <begin position="480"/>
        <end position="587"/>
    </location>
</feature>
<keyword evidence="10 14" id="KW-0472">Membrane</keyword>
<protein>
    <recommendedName>
        <fullName evidence="16">Cadherin domain-containing protein</fullName>
    </recommendedName>
</protein>
<dbReference type="GO" id="GO:0031175">
    <property type="term" value="P:neuron projection development"/>
    <property type="evidence" value="ECO:0007669"/>
    <property type="project" value="TreeGrafter"/>
</dbReference>
<dbReference type="PRINTS" id="PR00205">
    <property type="entry name" value="CADHERIN"/>
</dbReference>
<evidence type="ECO:0000256" key="7">
    <source>
        <dbReference type="ARBA" id="ARBA00022837"/>
    </source>
</evidence>
<dbReference type="EMBL" id="JASPKZ010002725">
    <property type="protein sequence ID" value="KAJ9594672.1"/>
    <property type="molecule type" value="Genomic_DNA"/>
</dbReference>
<evidence type="ECO:0000256" key="11">
    <source>
        <dbReference type="ARBA" id="ARBA00023180"/>
    </source>
</evidence>
<accession>A0AAD8EM75</accession>
<dbReference type="PANTHER" id="PTHR24027:SF422">
    <property type="entry name" value="CADHERIN DOMAIN-CONTAINING PROTEIN"/>
    <property type="match status" value="1"/>
</dbReference>